<evidence type="ECO:0000256" key="2">
    <source>
        <dbReference type="ARBA" id="ARBA00022448"/>
    </source>
</evidence>
<dbReference type="CDD" id="cd03235">
    <property type="entry name" value="ABC_Metallic_Cations"/>
    <property type="match status" value="1"/>
</dbReference>
<evidence type="ECO:0000313" key="7">
    <source>
        <dbReference type="Proteomes" id="UP001220010"/>
    </source>
</evidence>
<dbReference type="SMART" id="SM00382">
    <property type="entry name" value="AAA"/>
    <property type="match status" value="1"/>
</dbReference>
<dbReference type="SUPFAM" id="SSF52540">
    <property type="entry name" value="P-loop containing nucleoside triphosphate hydrolases"/>
    <property type="match status" value="1"/>
</dbReference>
<comment type="caution">
    <text evidence="6">The sequence shown here is derived from an EMBL/GenBank/DDBJ whole genome shotgun (WGS) entry which is preliminary data.</text>
</comment>
<dbReference type="InterPro" id="IPR017871">
    <property type="entry name" value="ABC_transporter-like_CS"/>
</dbReference>
<gene>
    <name evidence="6" type="ORF">P0O15_09135</name>
</gene>
<evidence type="ECO:0000256" key="1">
    <source>
        <dbReference type="ARBA" id="ARBA00005417"/>
    </source>
</evidence>
<evidence type="ECO:0000313" key="6">
    <source>
        <dbReference type="EMBL" id="MDF0591320.1"/>
    </source>
</evidence>
<dbReference type="Gene3D" id="3.40.50.300">
    <property type="entry name" value="P-loop containing nucleotide triphosphate hydrolases"/>
    <property type="match status" value="1"/>
</dbReference>
<evidence type="ECO:0000256" key="3">
    <source>
        <dbReference type="ARBA" id="ARBA00022741"/>
    </source>
</evidence>
<proteinExistence type="inferred from homology"/>
<dbReference type="Proteomes" id="UP001220010">
    <property type="component" value="Unassembled WGS sequence"/>
</dbReference>
<dbReference type="InterPro" id="IPR027417">
    <property type="entry name" value="P-loop_NTPase"/>
</dbReference>
<keyword evidence="7" id="KW-1185">Reference proteome</keyword>
<dbReference type="Pfam" id="PF00005">
    <property type="entry name" value="ABC_tran"/>
    <property type="match status" value="1"/>
</dbReference>
<dbReference type="InterPro" id="IPR003439">
    <property type="entry name" value="ABC_transporter-like_ATP-bd"/>
</dbReference>
<dbReference type="EMBL" id="JARFPK010000035">
    <property type="protein sequence ID" value="MDF0591320.1"/>
    <property type="molecule type" value="Genomic_DNA"/>
</dbReference>
<dbReference type="RefSeq" id="WP_316967054.1">
    <property type="nucleotide sequence ID" value="NZ_JARFPK010000035.1"/>
</dbReference>
<dbReference type="PANTHER" id="PTHR42734">
    <property type="entry name" value="METAL TRANSPORT SYSTEM ATP-BINDING PROTEIN TM_0124-RELATED"/>
    <property type="match status" value="1"/>
</dbReference>
<evidence type="ECO:0000259" key="5">
    <source>
        <dbReference type="PROSITE" id="PS50893"/>
    </source>
</evidence>
<keyword evidence="3" id="KW-0547">Nucleotide-binding</keyword>
<dbReference type="GO" id="GO:0005524">
    <property type="term" value="F:ATP binding"/>
    <property type="evidence" value="ECO:0007669"/>
    <property type="project" value="UniProtKB-KW"/>
</dbReference>
<keyword evidence="2" id="KW-0813">Transport</keyword>
<keyword evidence="4 6" id="KW-0067">ATP-binding</keyword>
<reference evidence="6 7" key="1">
    <citation type="submission" date="2023-03" db="EMBL/GenBank/DDBJ databases">
        <title>WGS of Methanotrichaceae archaeon Mx.</title>
        <authorList>
            <person name="Sorokin D.Y."/>
            <person name="Merkel A.Y."/>
        </authorList>
    </citation>
    <scope>NUCLEOTIDE SEQUENCE [LARGE SCALE GENOMIC DNA]</scope>
    <source>
        <strain evidence="6 7">Mx</strain>
    </source>
</reference>
<organism evidence="6 7">
    <name type="scientific">Candidatus Methanocrinis natronophilus</name>
    <dbReference type="NCBI Taxonomy" id="3033396"/>
    <lineage>
        <taxon>Archaea</taxon>
        <taxon>Methanobacteriati</taxon>
        <taxon>Methanobacteriota</taxon>
        <taxon>Stenosarchaea group</taxon>
        <taxon>Methanomicrobia</taxon>
        <taxon>Methanotrichales</taxon>
        <taxon>Methanotrichaceae</taxon>
        <taxon>Methanocrinis</taxon>
    </lineage>
</organism>
<evidence type="ECO:0000256" key="4">
    <source>
        <dbReference type="ARBA" id="ARBA00022840"/>
    </source>
</evidence>
<accession>A0ABT5X9E1</accession>
<name>A0ABT5X9E1_9EURY</name>
<dbReference type="InterPro" id="IPR050153">
    <property type="entry name" value="Metal_Ion_Import_ABC"/>
</dbReference>
<feature type="domain" description="ABC transporter" evidence="5">
    <location>
        <begin position="11"/>
        <end position="242"/>
    </location>
</feature>
<dbReference type="PANTHER" id="PTHR42734:SF17">
    <property type="entry name" value="METAL TRANSPORT SYSTEM ATP-BINDING PROTEIN TM_0124-RELATED"/>
    <property type="match status" value="1"/>
</dbReference>
<sequence>MNDDPAGDPAVNIEDLSVKIDGRRVLEGVNLRIREGEFLGVIGPNGGGKTTLLRAILGLVKPERGRIEVLGEGPVAARKQIGYLPQKSLFDPKFPITALEVVMMGRYGARGLFRRYTSLDADASREALSLVGMEDYADREIGSLSGGEQQRVFVARAIVSSPRLLLLDEPASGIDSAVQVEFYELLGELNKRLTIIMVSHDISAVSAHVKKIACVSRKLYYHDSKELLAEDIEEAYHCPVEMIAHGVPHRVLRSHD</sequence>
<comment type="similarity">
    <text evidence="1">Belongs to the ABC transporter superfamily.</text>
</comment>
<dbReference type="PROSITE" id="PS50893">
    <property type="entry name" value="ABC_TRANSPORTER_2"/>
    <property type="match status" value="1"/>
</dbReference>
<protein>
    <submittedName>
        <fullName evidence="6">ABC transporter ATP-binding protein</fullName>
    </submittedName>
</protein>
<dbReference type="InterPro" id="IPR003593">
    <property type="entry name" value="AAA+_ATPase"/>
</dbReference>
<dbReference type="PROSITE" id="PS00211">
    <property type="entry name" value="ABC_TRANSPORTER_1"/>
    <property type="match status" value="1"/>
</dbReference>